<comment type="caution">
    <text evidence="4">The sequence shown here is derived from an EMBL/GenBank/DDBJ whole genome shotgun (WGS) entry which is preliminary data.</text>
</comment>
<dbReference type="InterPro" id="IPR011032">
    <property type="entry name" value="GroES-like_sf"/>
</dbReference>
<accession>A0AAJ1WXL6</accession>
<evidence type="ECO:0000313" key="4">
    <source>
        <dbReference type="EMBL" id="MDQ0544365.1"/>
    </source>
</evidence>
<dbReference type="CDD" id="cd05286">
    <property type="entry name" value="QOR2"/>
    <property type="match status" value="1"/>
</dbReference>
<dbReference type="Proteomes" id="UP001223420">
    <property type="component" value="Unassembled WGS sequence"/>
</dbReference>
<dbReference type="Pfam" id="PF00107">
    <property type="entry name" value="ADH_zinc_N"/>
    <property type="match status" value="1"/>
</dbReference>
<dbReference type="InterPro" id="IPR013154">
    <property type="entry name" value="ADH-like_N"/>
</dbReference>
<dbReference type="SMART" id="SM00829">
    <property type="entry name" value="PKS_ER"/>
    <property type="match status" value="1"/>
</dbReference>
<reference evidence="4" key="1">
    <citation type="submission" date="2023-07" db="EMBL/GenBank/DDBJ databases">
        <title>Genomic Encyclopedia of Type Strains, Phase IV (KMG-IV): sequencing the most valuable type-strain genomes for metagenomic binning, comparative biology and taxonomic classification.</title>
        <authorList>
            <person name="Goeker M."/>
        </authorList>
    </citation>
    <scope>NUCLEOTIDE SEQUENCE</scope>
    <source>
        <strain evidence="4">DSM 19569</strain>
    </source>
</reference>
<name>A0AAJ1WXL6_9HYPH</name>
<dbReference type="InterPro" id="IPR013149">
    <property type="entry name" value="ADH-like_C"/>
</dbReference>
<proteinExistence type="predicted"/>
<dbReference type="SUPFAM" id="SSF51735">
    <property type="entry name" value="NAD(P)-binding Rossmann-fold domains"/>
    <property type="match status" value="1"/>
</dbReference>
<dbReference type="GO" id="GO:0003960">
    <property type="term" value="F:quinone reductase (NADPH) activity"/>
    <property type="evidence" value="ECO:0007669"/>
    <property type="project" value="UniProtKB-EC"/>
</dbReference>
<dbReference type="GO" id="GO:0005829">
    <property type="term" value="C:cytosol"/>
    <property type="evidence" value="ECO:0007669"/>
    <property type="project" value="TreeGrafter"/>
</dbReference>
<evidence type="ECO:0000259" key="3">
    <source>
        <dbReference type="SMART" id="SM00829"/>
    </source>
</evidence>
<dbReference type="SUPFAM" id="SSF50129">
    <property type="entry name" value="GroES-like"/>
    <property type="match status" value="1"/>
</dbReference>
<dbReference type="GO" id="GO:0035925">
    <property type="term" value="F:mRNA 3'-UTR AU-rich region binding"/>
    <property type="evidence" value="ECO:0007669"/>
    <property type="project" value="TreeGrafter"/>
</dbReference>
<dbReference type="EMBL" id="JAUSWL010000005">
    <property type="protein sequence ID" value="MDQ0544365.1"/>
    <property type="molecule type" value="Genomic_DNA"/>
</dbReference>
<evidence type="ECO:0000256" key="2">
    <source>
        <dbReference type="ARBA" id="ARBA00023002"/>
    </source>
</evidence>
<dbReference type="Gene3D" id="3.40.50.720">
    <property type="entry name" value="NAD(P)-binding Rossmann-like Domain"/>
    <property type="match status" value="1"/>
</dbReference>
<protein>
    <submittedName>
        <fullName evidence="4">NADPH2:quinone reductase</fullName>
        <ecNumber evidence="4">1.6.5.5</ecNumber>
    </submittedName>
</protein>
<dbReference type="EC" id="1.6.5.5" evidence="4"/>
<dbReference type="InterPro" id="IPR036291">
    <property type="entry name" value="NAD(P)-bd_dom_sf"/>
</dbReference>
<dbReference type="PANTHER" id="PTHR48106">
    <property type="entry name" value="QUINONE OXIDOREDUCTASE PIG3-RELATED"/>
    <property type="match status" value="1"/>
</dbReference>
<dbReference type="RefSeq" id="WP_230365368.1">
    <property type="nucleotide sequence ID" value="NZ_JAJALK010000002.1"/>
</dbReference>
<dbReference type="PANTHER" id="PTHR48106:SF13">
    <property type="entry name" value="QUINONE OXIDOREDUCTASE-RELATED"/>
    <property type="match status" value="1"/>
</dbReference>
<organism evidence="4 5">
    <name type="scientific">Methylobacterium brachiatum</name>
    <dbReference type="NCBI Taxonomy" id="269660"/>
    <lineage>
        <taxon>Bacteria</taxon>
        <taxon>Pseudomonadati</taxon>
        <taxon>Pseudomonadota</taxon>
        <taxon>Alphaproteobacteria</taxon>
        <taxon>Hyphomicrobiales</taxon>
        <taxon>Methylobacteriaceae</taxon>
        <taxon>Methylobacterium</taxon>
    </lineage>
</organism>
<dbReference type="GO" id="GO:0070402">
    <property type="term" value="F:NADPH binding"/>
    <property type="evidence" value="ECO:0007669"/>
    <property type="project" value="TreeGrafter"/>
</dbReference>
<gene>
    <name evidence="4" type="ORF">QO001_003299</name>
</gene>
<dbReference type="InterPro" id="IPR047618">
    <property type="entry name" value="QOR-like"/>
</dbReference>
<feature type="domain" description="Enoyl reductase (ER)" evidence="3">
    <location>
        <begin position="11"/>
        <end position="322"/>
    </location>
</feature>
<keyword evidence="2 4" id="KW-0560">Oxidoreductase</keyword>
<keyword evidence="1" id="KW-0521">NADP</keyword>
<dbReference type="Pfam" id="PF08240">
    <property type="entry name" value="ADH_N"/>
    <property type="match status" value="1"/>
</dbReference>
<evidence type="ECO:0000256" key="1">
    <source>
        <dbReference type="ARBA" id="ARBA00022857"/>
    </source>
</evidence>
<dbReference type="Gene3D" id="3.90.180.10">
    <property type="entry name" value="Medium-chain alcohol dehydrogenases, catalytic domain"/>
    <property type="match status" value="1"/>
</dbReference>
<dbReference type="InterPro" id="IPR020843">
    <property type="entry name" value="ER"/>
</dbReference>
<dbReference type="AlphaFoldDB" id="A0AAJ1WXL6"/>
<sequence length="324" mass="33671">MTTAMMMSEPGAPEVLTASAIDPGEPGAGQVRIRQSVIGVNFVDIYFRTGLYPLDTYPAVLGFEGAGTVEAVGPEVTSLKPGDRVAYHGAPMGAYAEARILPAERLVRLPDALPDRVVGGTMLRGLTAHMLLHTVRAVGPGDWILVHAAAGGLGQIVTRWAKRLGAHVVGTVGSAGKRVPALEAGADAVFLHGEGDWPERTRILADGQGVHLAIDGIGGGMLARTFAAVRPFGIVASLGQPAGPIPPFRVETLGAGRPVALIRPSVLAYANDPDLYRRGSADLIAALQDGLTSPIGAEYDLRDAARAYADLEGGRTTGRVVLTV</sequence>
<evidence type="ECO:0000313" key="5">
    <source>
        <dbReference type="Proteomes" id="UP001223420"/>
    </source>
</evidence>